<feature type="region of interest" description="Disordered" evidence="2">
    <location>
        <begin position="1812"/>
        <end position="1836"/>
    </location>
</feature>
<evidence type="ECO:0000259" key="4">
    <source>
        <dbReference type="SMART" id="SM00306"/>
    </source>
</evidence>
<dbReference type="NCBIfam" id="TIGR01643">
    <property type="entry name" value="YD_repeat_2x"/>
    <property type="match status" value="2"/>
</dbReference>
<proteinExistence type="predicted"/>
<feature type="compositionally biased region" description="Low complexity" evidence="2">
    <location>
        <begin position="76"/>
        <end position="132"/>
    </location>
</feature>
<dbReference type="CDD" id="cd00081">
    <property type="entry name" value="Hint"/>
    <property type="match status" value="1"/>
</dbReference>
<evidence type="ECO:0000313" key="6">
    <source>
        <dbReference type="Proteomes" id="UP000617734"/>
    </source>
</evidence>
<organism evidence="5 6">
    <name type="scientific">Kitasatospora indigofera</name>
    <dbReference type="NCBI Taxonomy" id="67307"/>
    <lineage>
        <taxon>Bacteria</taxon>
        <taxon>Bacillati</taxon>
        <taxon>Actinomycetota</taxon>
        <taxon>Actinomycetes</taxon>
        <taxon>Kitasatosporales</taxon>
        <taxon>Streptomycetaceae</taxon>
        <taxon>Kitasatospora</taxon>
    </lineage>
</organism>
<dbReference type="InterPro" id="IPR006530">
    <property type="entry name" value="YD"/>
</dbReference>
<feature type="compositionally biased region" description="Acidic residues" evidence="2">
    <location>
        <begin position="1913"/>
        <end position="1925"/>
    </location>
</feature>
<dbReference type="Gene3D" id="2.170.16.10">
    <property type="entry name" value="Hedgehog/Intein (Hint) domain"/>
    <property type="match status" value="1"/>
</dbReference>
<feature type="signal peptide" evidence="3">
    <location>
        <begin position="1"/>
        <end position="19"/>
    </location>
</feature>
<dbReference type="Gene3D" id="2.180.10.10">
    <property type="entry name" value="RHS repeat-associated core"/>
    <property type="match status" value="1"/>
</dbReference>
<feature type="region of interest" description="Disordered" evidence="2">
    <location>
        <begin position="76"/>
        <end position="137"/>
    </location>
</feature>
<dbReference type="Pfam" id="PF25023">
    <property type="entry name" value="TEN_YD-shell"/>
    <property type="match status" value="1"/>
</dbReference>
<dbReference type="NCBIfam" id="TIGR03696">
    <property type="entry name" value="Rhs_assc_core"/>
    <property type="match status" value="1"/>
</dbReference>
<evidence type="ECO:0000256" key="1">
    <source>
        <dbReference type="ARBA" id="ARBA00022737"/>
    </source>
</evidence>
<feature type="domain" description="Hint" evidence="4">
    <location>
        <begin position="2070"/>
        <end position="2175"/>
    </location>
</feature>
<dbReference type="PANTHER" id="PTHR32305">
    <property type="match status" value="1"/>
</dbReference>
<feature type="chain" id="PRO_5037646386" description="Hint domain-containing protein" evidence="3">
    <location>
        <begin position="20"/>
        <end position="2350"/>
    </location>
</feature>
<dbReference type="InterPro" id="IPR003587">
    <property type="entry name" value="Hint_dom_N"/>
</dbReference>
<dbReference type="PANTHER" id="PTHR32305:SF17">
    <property type="entry name" value="TRNA NUCLEASE WAPA"/>
    <property type="match status" value="1"/>
</dbReference>
<dbReference type="InterPro" id="IPR036844">
    <property type="entry name" value="Hint_dom_sf"/>
</dbReference>
<feature type="region of interest" description="Disordered" evidence="2">
    <location>
        <begin position="1907"/>
        <end position="1940"/>
    </location>
</feature>
<reference evidence="5" key="1">
    <citation type="journal article" date="2014" name="Int. J. Syst. Evol. Microbiol.">
        <title>Complete genome sequence of Corynebacterium casei LMG S-19264T (=DSM 44701T), isolated from a smear-ripened cheese.</title>
        <authorList>
            <consortium name="US DOE Joint Genome Institute (JGI-PGF)"/>
            <person name="Walter F."/>
            <person name="Albersmeier A."/>
            <person name="Kalinowski J."/>
            <person name="Ruckert C."/>
        </authorList>
    </citation>
    <scope>NUCLEOTIDE SEQUENCE</scope>
    <source>
        <strain evidence="5">JCM 4646</strain>
    </source>
</reference>
<dbReference type="InterPro" id="IPR056823">
    <property type="entry name" value="TEN-like_YD-shell"/>
</dbReference>
<comment type="caution">
    <text evidence="5">The sequence shown here is derived from an EMBL/GenBank/DDBJ whole genome shotgun (WGS) entry which is preliminary data.</text>
</comment>
<sequence length="2350" mass="246683">MAVVSALGFSLLSPVPALAAGKKPPAPRALQKDAPVKGGPVASKPFDEARLAENRWPGPGAVDWPAAQSVEVDPAAPAPTAKSAGAAPAAGQQAGSSPVRISPARTEAAPAAQPAAGAQSAAAPAKAAATPAKVRVRTLDRPATERAGVRGLLLGLARADGAAAPGAVTAEIDYSGFKNAFGGDWASRLTLVELPACALTTPELAECRTRTPVPTANDLAGAKLTAEVGLAAAPVAATGPEARAAAPVSSGVTLLAAEADASGSGGTYAATSLSPSGSWQVGGSAGDFTYSYPIEVPPSLGGPSPQVGLTYSSGSVDGRTVATNSQASAIGDGWEVGAGGYVERRYRQCADDKGKNLANQLPNNTTDTGDLCYAGPVVAMSLNGRSTELILDDATGQWKPASDDGSTVELKTGAANGAYGGEHWVVTTPEGTRYTFGKGQLPGWSSGKTETKAVFTEPVYGNHPGEPCHAATYAASQCANLGWRWNLDLVEDVHGNAMSYYYEPETNNYAPNMGSAAVSYVRGGQLKRIDYGLRADNLYATAPAQVNFATDERCTANCGAFDSAHAANWPDVPFDQVCSAATCTQHTPSFFNRKRLTAISTQVWNGSSYQEIDTWNLDQEFKGAGDAFSPALWLNAVTRTGKAAGAGIGGAAVKLPRTVFTGKPMANRVWGGTDPLPYLARLRITAVGLDSGGQIDVTYSDPECRREAPAVLPGALDQNTLRCFPVHWTPPQSQVAHDDLFHKYVVTRVDESDRLAEARSKTTRYEYLGGAAWHYDTSEGTDDADRTWSDYRGYGRVRTLHGDAGQGDQVTRTESVYFRGMNGDKLAGGTRSVTVADSQGAAIADEDGLTGTLRESITYSGENGTPTGTVSYEPWRSDATATRNRAGTPGPLKGYRRDTSKVVSRTLVTTSSAGATAWQSTEVGKTFDALGRISTVNDEGDPTRADDDSCTRFWYTDSGGRIKDKVYRTEKVAVDCATTPVYPADSVQDARIYYDDSAGLTAAPTRGLVTRTEEVASYSGQTPQYQTLTRASFDANGRPSTSTDAYGDTTLTSYTTNTNGLTTSITTKVPMDRPATKWLTSTTYLDGLRGDQTGSEDANANRTDLEYDAAGRLAKVWLPAWTKAAHPTQPSSSFGYALPVDATNNVNGPVSSSSSTRMEAGGYRTSYQIFDGLGRIRQTQEPGAKSTSTTVTNRMVADTFYNSLGAVNQTNPPYLVAGAPGGAVEKTPDNKIPTQNGFLFDGQGRPTDEITYSLAVEKWRTTTTYGGNWAATVPPEGGTRTLVVNDATGRPTEMRQYHSQSAVPAIDATATAYDTTRYTYTKRGEQASVVDATGANTWSWTYDLRGRPVETNDPDKGRSTASYDFAGRMLTSTDARGKTLQPQYDVLGRKTAIKDAGTGTTLATWTFDTATKGLGLPASATRVAGGASYTSAVTGYNAAGQPLGSTVTIPSVPGEEQLAGSYSTSMSYTSVGALGSTLLPKAGGLPLENLVLGYSPMGQPTSLSGATSYVRGTTYSDSGEILAHVVGSAANPITQAYYYETGTHRLTDSVVSRTTGTVAEISATSYSYDKAGNITGIKETADTGAVDQQCFRYDYLRRMNAAWTAKTDCATTPTAANAATTVGGPDAYWNTYGFDVTGNRTTETVNDPTGDTTRNINRTLAYPAPGAARPHASTSTTSTGPGGTRLDEYVYDAAGNQITRRVSGSEQSLEWDVEGHLAKVTEGPKVTSYLYDADGSRLIKRAPDGVTLYLGTTELKLTGGGTPSAAVCGTRYYSHGSSPTLVRGCDGKIAIQTADHQGTAQLSVDSATGTVTRRKSMPFGGERGTAPALWPGTKGFVGGTKDDSTGLVHLGAREYDPATGRFVSVDPVLDTSNSQLMNAYAYSNNSPVTSSDPSGLYCDSCNDGQGWPTPNGYEDDGGGGTDDADPPIPAPPADKVEEAKKTKKKTLVDVVVEAGGEILMEVLGINDIRDCFTKGSIGACASMIIGVIPWGKIFKAKKIVKALDKAYDAYRSFEKRLTEANAILKWADDAAAYASRKADDLKAALAKKGAPDAPAASHADGPSPGPSCETNSFTPDTPVLMADGTTKPIDQVEVGDEVATTDPEQGVDGSHTVLATIIGTGSKNLVEITVDTDGLAGDKTDTVTATDHHPFWVAETQTWTDATDLKAGQWLRTSAGTYVQITAVKHWTQQSTVRNLTVADVHTYYVLAGGAPVLVHNCPGTATVHYDPEQGADGHAIIQIDMADGRTATTEAMPQGRPRSPGNYAGLPNVGGEAFLEDMGPRTISRTFELPNAEAAWEAQKGSVDVNFGPYGPGNNCVTYCVSILRAGGVDLPAGARGVATLRLALRRGK</sequence>
<gene>
    <name evidence="5" type="ORF">GCM10018781_63060</name>
</gene>
<evidence type="ECO:0000256" key="3">
    <source>
        <dbReference type="SAM" id="SignalP"/>
    </source>
</evidence>
<feature type="region of interest" description="Disordered" evidence="2">
    <location>
        <begin position="2051"/>
        <end position="2083"/>
    </location>
</feature>
<dbReference type="Pfam" id="PF07591">
    <property type="entry name" value="PT-HINT"/>
    <property type="match status" value="1"/>
</dbReference>
<dbReference type="SMART" id="SM00306">
    <property type="entry name" value="HintN"/>
    <property type="match status" value="1"/>
</dbReference>
<keyword evidence="6" id="KW-1185">Reference proteome</keyword>
<dbReference type="InterPro" id="IPR022385">
    <property type="entry name" value="Rhs_assc_core"/>
</dbReference>
<dbReference type="InterPro" id="IPR050708">
    <property type="entry name" value="T6SS_VgrG/RHS"/>
</dbReference>
<keyword evidence="1" id="KW-0677">Repeat</keyword>
<dbReference type="SUPFAM" id="SSF51294">
    <property type="entry name" value="Hedgehog/intein (Hint) domain"/>
    <property type="match status" value="1"/>
</dbReference>
<feature type="region of interest" description="Disordered" evidence="2">
    <location>
        <begin position="17"/>
        <end position="64"/>
    </location>
</feature>
<protein>
    <recommendedName>
        <fullName evidence="4">Hint domain-containing protein</fullName>
    </recommendedName>
</protein>
<keyword evidence="3" id="KW-0732">Signal</keyword>
<evidence type="ECO:0000256" key="2">
    <source>
        <dbReference type="SAM" id="MobiDB-lite"/>
    </source>
</evidence>
<feature type="region of interest" description="Disordered" evidence="2">
    <location>
        <begin position="1663"/>
        <end position="1685"/>
    </location>
</feature>
<dbReference type="InterPro" id="IPR030934">
    <property type="entry name" value="Intein_C"/>
</dbReference>
<dbReference type="PROSITE" id="PS50818">
    <property type="entry name" value="INTEIN_C_TER"/>
    <property type="match status" value="1"/>
</dbReference>
<accession>A0A919GAP5</accession>
<dbReference type="Proteomes" id="UP000617734">
    <property type="component" value="Unassembled WGS sequence"/>
</dbReference>
<evidence type="ECO:0000313" key="5">
    <source>
        <dbReference type="EMBL" id="GHH81128.1"/>
    </source>
</evidence>
<reference evidence="5" key="2">
    <citation type="submission" date="2020-09" db="EMBL/GenBank/DDBJ databases">
        <authorList>
            <person name="Sun Q."/>
            <person name="Ohkuma M."/>
        </authorList>
    </citation>
    <scope>NUCLEOTIDE SEQUENCE</scope>
    <source>
        <strain evidence="5">JCM 4646</strain>
    </source>
</reference>
<dbReference type="EMBL" id="BNBO01000050">
    <property type="protein sequence ID" value="GHH81128.1"/>
    <property type="molecule type" value="Genomic_DNA"/>
</dbReference>
<name>A0A919GAP5_9ACTN</name>